<name>A0ABU0FL61_9HYPH</name>
<dbReference type="Proteomes" id="UP001237448">
    <property type="component" value="Unassembled WGS sequence"/>
</dbReference>
<dbReference type="InterPro" id="IPR018756">
    <property type="entry name" value="DUF2314"/>
</dbReference>
<evidence type="ECO:0000256" key="1">
    <source>
        <dbReference type="SAM" id="SignalP"/>
    </source>
</evidence>
<feature type="signal peptide" evidence="1">
    <location>
        <begin position="1"/>
        <end position="22"/>
    </location>
</feature>
<protein>
    <submittedName>
        <fullName evidence="3">Uncharacterized protein YegJ (DUF2314 family)</fullName>
    </submittedName>
</protein>
<dbReference type="RefSeq" id="WP_307433958.1">
    <property type="nucleotide sequence ID" value="NZ_JAUSVK010000001.1"/>
</dbReference>
<organism evidence="3 4">
    <name type="scientific">Labrys monachus</name>
    <dbReference type="NCBI Taxonomy" id="217067"/>
    <lineage>
        <taxon>Bacteria</taxon>
        <taxon>Pseudomonadati</taxon>
        <taxon>Pseudomonadota</taxon>
        <taxon>Alphaproteobacteria</taxon>
        <taxon>Hyphomicrobiales</taxon>
        <taxon>Xanthobacteraceae</taxon>
        <taxon>Labrys</taxon>
    </lineage>
</organism>
<dbReference type="EMBL" id="JAUSVK010000001">
    <property type="protein sequence ID" value="MDQ0395347.1"/>
    <property type="molecule type" value="Genomic_DNA"/>
</dbReference>
<dbReference type="Pfam" id="PF10077">
    <property type="entry name" value="DUF2314"/>
    <property type="match status" value="1"/>
</dbReference>
<evidence type="ECO:0000313" key="3">
    <source>
        <dbReference type="EMBL" id="MDQ0395347.1"/>
    </source>
</evidence>
<keyword evidence="1" id="KW-0732">Signal</keyword>
<proteinExistence type="predicted"/>
<comment type="caution">
    <text evidence="3">The sequence shown here is derived from an EMBL/GenBank/DDBJ whole genome shotgun (WGS) entry which is preliminary data.</text>
</comment>
<evidence type="ECO:0000259" key="2">
    <source>
        <dbReference type="Pfam" id="PF10077"/>
    </source>
</evidence>
<gene>
    <name evidence="3" type="ORF">J3R73_005139</name>
</gene>
<feature type="chain" id="PRO_5046038551" evidence="1">
    <location>
        <begin position="23"/>
        <end position="172"/>
    </location>
</feature>
<sequence>MRRREAVLAGLAVLCLAAAQNAAPAKAETVQQKAKRHGMAKAPAGDPAMLAAFARAQRTLDGFVEALDGGLPGAGAFSVKIAVADRGKTEYFWINGLSHVGSRFSGTVNNRPEIVENVTFGQKLTFPRSQIRDWSYVKDGRMQGSFTTCVLLGREDPVQARELKAQIGLICE</sequence>
<accession>A0ABU0FL61</accession>
<reference evidence="3 4" key="1">
    <citation type="submission" date="2023-07" db="EMBL/GenBank/DDBJ databases">
        <title>Genomic Encyclopedia of Type Strains, Phase IV (KMG-IV): sequencing the most valuable type-strain genomes for metagenomic binning, comparative biology and taxonomic classification.</title>
        <authorList>
            <person name="Goeker M."/>
        </authorList>
    </citation>
    <scope>NUCLEOTIDE SEQUENCE [LARGE SCALE GENOMIC DNA]</scope>
    <source>
        <strain evidence="3 4">DSM 5896</strain>
    </source>
</reference>
<keyword evidence="4" id="KW-1185">Reference proteome</keyword>
<evidence type="ECO:0000313" key="4">
    <source>
        <dbReference type="Proteomes" id="UP001237448"/>
    </source>
</evidence>
<feature type="domain" description="DUF2314" evidence="2">
    <location>
        <begin position="46"/>
        <end position="168"/>
    </location>
</feature>